<protein>
    <recommendedName>
        <fullName evidence="1">Methyltransferase domain-containing protein</fullName>
    </recommendedName>
</protein>
<dbReference type="Pfam" id="PF13649">
    <property type="entry name" value="Methyltransf_25"/>
    <property type="match status" value="1"/>
</dbReference>
<name>Q0VN03_ALCBS</name>
<gene>
    <name evidence="2" type="ordered locus">ABO_1997</name>
</gene>
<sequence>MSCMRVLDAGMPLFFHYQETLEMSDDVAVISRDRVKMDEQAVLKYANRKPGKHAAEMALVERSMPELPAGACVLDAPCGAGRLSLWMAQQGWQVSAIDMGAAAVDFTRQLLIDNGFSVEVKEGDIFSMPWERRAFKLVVCFRLIHHFSDARVREKLLRELARVSDQHLLISYLSPWSYTGVKRWLKYRLTGHSSRQNHTTLRELKSMLEPLGFILAKDVAQRRLFHALHMAYFVRVNNR</sequence>
<dbReference type="STRING" id="393595.ABO_1997"/>
<dbReference type="KEGG" id="abo:ABO_1997"/>
<keyword evidence="3" id="KW-1185">Reference proteome</keyword>
<dbReference type="HOGENOM" id="CLU_1264630_0_0_6"/>
<reference evidence="2 3" key="1">
    <citation type="journal article" date="2006" name="Nat. Biotechnol.">
        <title>Genome sequence of the ubiquitous hydrocarbon-degrading marine bacterium Alcanivorax borkumensis.</title>
        <authorList>
            <person name="Schneiker S."/>
            <person name="Martins dos Santos V.A.P."/>
            <person name="Bartels D."/>
            <person name="Bekel T."/>
            <person name="Brecht M."/>
            <person name="Buhrmester J."/>
            <person name="Chernikova T.N."/>
            <person name="Denaro R."/>
            <person name="Ferrer M."/>
            <person name="Gertler C."/>
            <person name="Goesmann A."/>
            <person name="Golyshina O.V."/>
            <person name="Kaminski F."/>
            <person name="Khachane A.N."/>
            <person name="Lang S."/>
            <person name="Linke B."/>
            <person name="McHardy A.C."/>
            <person name="Meyer F."/>
            <person name="Nechitaylo T."/>
            <person name="Puehler A."/>
            <person name="Regenhardt D."/>
            <person name="Rupp O."/>
            <person name="Sabirova J.S."/>
            <person name="Selbitschka W."/>
            <person name="Yakimov M.M."/>
            <person name="Timmis K.N."/>
            <person name="Vorhoelter F.-J."/>
            <person name="Weidner S."/>
            <person name="Kaiser O."/>
            <person name="Golyshin P.N."/>
        </authorList>
    </citation>
    <scope>NUCLEOTIDE SEQUENCE [LARGE SCALE GENOMIC DNA]</scope>
    <source>
        <strain evidence="3">ATCC 700651 / DSM 11573 / NCIMB 13689 / SK2</strain>
    </source>
</reference>
<dbReference type="SUPFAM" id="SSF53335">
    <property type="entry name" value="S-adenosyl-L-methionine-dependent methyltransferases"/>
    <property type="match status" value="1"/>
</dbReference>
<dbReference type="Gene3D" id="3.40.50.150">
    <property type="entry name" value="Vaccinia Virus protein VP39"/>
    <property type="match status" value="1"/>
</dbReference>
<dbReference type="InterPro" id="IPR041698">
    <property type="entry name" value="Methyltransf_25"/>
</dbReference>
<dbReference type="EMBL" id="AM286690">
    <property type="protein sequence ID" value="CAL17445.1"/>
    <property type="molecule type" value="Genomic_DNA"/>
</dbReference>
<evidence type="ECO:0000313" key="3">
    <source>
        <dbReference type="Proteomes" id="UP000008871"/>
    </source>
</evidence>
<accession>Q0VN03</accession>
<evidence type="ECO:0000313" key="2">
    <source>
        <dbReference type="EMBL" id="CAL17445.1"/>
    </source>
</evidence>
<proteinExistence type="predicted"/>
<dbReference type="InterPro" id="IPR029063">
    <property type="entry name" value="SAM-dependent_MTases_sf"/>
</dbReference>
<organism evidence="2 3">
    <name type="scientific">Alcanivorax borkumensis (strain ATCC 700651 / DSM 11573 / NCIMB 13689 / SK2)</name>
    <dbReference type="NCBI Taxonomy" id="393595"/>
    <lineage>
        <taxon>Bacteria</taxon>
        <taxon>Pseudomonadati</taxon>
        <taxon>Pseudomonadota</taxon>
        <taxon>Gammaproteobacteria</taxon>
        <taxon>Oceanospirillales</taxon>
        <taxon>Alcanivoracaceae</taxon>
        <taxon>Alcanivorax</taxon>
    </lineage>
</organism>
<dbReference type="CDD" id="cd02440">
    <property type="entry name" value="AdoMet_MTases"/>
    <property type="match status" value="1"/>
</dbReference>
<dbReference type="Proteomes" id="UP000008871">
    <property type="component" value="Chromosome"/>
</dbReference>
<feature type="domain" description="Methyltransferase" evidence="1">
    <location>
        <begin position="73"/>
        <end position="163"/>
    </location>
</feature>
<evidence type="ECO:0000259" key="1">
    <source>
        <dbReference type="Pfam" id="PF13649"/>
    </source>
</evidence>
<dbReference type="AlphaFoldDB" id="Q0VN03"/>
<dbReference type="eggNOG" id="COG2227">
    <property type="taxonomic scope" value="Bacteria"/>
</dbReference>